<keyword evidence="5" id="KW-1185">Reference proteome</keyword>
<evidence type="ECO:0000313" key="2">
    <source>
        <dbReference type="EMBL" id="GBL73648.1"/>
    </source>
</evidence>
<sequence length="97" mass="10618">MDVAGEQGQGHRWPYDGPRMGDANLLAPDDVDVFFHSLDSNGNPVNPASYYASPAAARAVHSYRPPHGKRPSLLYYYLPLLTTFDPNADAASIKQSK</sequence>
<evidence type="ECO:0000313" key="5">
    <source>
        <dbReference type="Proteomes" id="UP000499080"/>
    </source>
</evidence>
<evidence type="ECO:0000313" key="1">
    <source>
        <dbReference type="EMBL" id="GBL73581.1"/>
    </source>
</evidence>
<dbReference type="EMBL" id="BGPR01079250">
    <property type="protein sequence ID" value="GBL73648.1"/>
    <property type="molecule type" value="Genomic_DNA"/>
</dbReference>
<name>A0A4Y2A1L2_ARAVE</name>
<reference evidence="2 5" key="1">
    <citation type="journal article" date="2019" name="Sci. Rep.">
        <title>Orb-weaving spider Araneus ventricosus genome elucidates the spidroin gene catalogue.</title>
        <authorList>
            <person name="Kono N."/>
            <person name="Nakamura H."/>
            <person name="Ohtoshi R."/>
            <person name="Moran D.A.P."/>
            <person name="Shinohara A."/>
            <person name="Yoshida Y."/>
            <person name="Fujiwara M."/>
            <person name="Mori M."/>
            <person name="Tomita M."/>
            <person name="Arakawa K."/>
        </authorList>
    </citation>
    <scope>NUCLEOTIDE SEQUENCE [LARGE SCALE GENOMIC DNA]</scope>
</reference>
<organism evidence="2 5">
    <name type="scientific">Araneus ventricosus</name>
    <name type="common">Orbweaver spider</name>
    <name type="synonym">Epeira ventricosa</name>
    <dbReference type="NCBI Taxonomy" id="182803"/>
    <lineage>
        <taxon>Eukaryota</taxon>
        <taxon>Metazoa</taxon>
        <taxon>Ecdysozoa</taxon>
        <taxon>Arthropoda</taxon>
        <taxon>Chelicerata</taxon>
        <taxon>Arachnida</taxon>
        <taxon>Araneae</taxon>
        <taxon>Araneomorphae</taxon>
        <taxon>Entelegynae</taxon>
        <taxon>Araneoidea</taxon>
        <taxon>Araneidae</taxon>
        <taxon>Araneus</taxon>
    </lineage>
</organism>
<gene>
    <name evidence="2" type="ORF">AVEN_122597_1</name>
    <name evidence="3" type="ORF">AVEN_204640_1</name>
    <name evidence="1" type="ORF">AVEN_266849_1</name>
    <name evidence="4" type="ORF">AVEN_64197_1</name>
</gene>
<dbReference type="AlphaFoldDB" id="A0A4Y2A1L2"/>
<comment type="caution">
    <text evidence="2">The sequence shown here is derived from an EMBL/GenBank/DDBJ whole genome shotgun (WGS) entry which is preliminary data.</text>
</comment>
<evidence type="ECO:0000313" key="4">
    <source>
        <dbReference type="EMBL" id="GBL74735.1"/>
    </source>
</evidence>
<protein>
    <submittedName>
        <fullName evidence="2">Uncharacterized protein</fullName>
    </submittedName>
</protein>
<proteinExistence type="predicted"/>
<dbReference type="EMBL" id="BGPR01079496">
    <property type="protein sequence ID" value="GBL74735.1"/>
    <property type="molecule type" value="Genomic_DNA"/>
</dbReference>
<dbReference type="Proteomes" id="UP000499080">
    <property type="component" value="Unassembled WGS sequence"/>
</dbReference>
<evidence type="ECO:0000313" key="3">
    <source>
        <dbReference type="EMBL" id="GBL74103.1"/>
    </source>
</evidence>
<dbReference type="EMBL" id="BGPR01079342">
    <property type="protein sequence ID" value="GBL74103.1"/>
    <property type="molecule type" value="Genomic_DNA"/>
</dbReference>
<dbReference type="OrthoDB" id="515401at2759"/>
<accession>A0A4Y2A1L2</accession>
<dbReference type="EMBL" id="BGPR01079232">
    <property type="protein sequence ID" value="GBL73581.1"/>
    <property type="molecule type" value="Genomic_DNA"/>
</dbReference>